<sequence length="284" mass="29924">MAEEKLELVVVAEQLPEKSIKVMWDLAAIVFAENPVLCEGVEMVNLTWPGNCEAVLVQSRGELQEEACQQCKDGYGPFADCVVVAGCFGGACAGCHVNSMMKQCLFRADYAPRTRGNKRKWTPAVEEGNEGEEEEEEDPKKWAAMRVYNCMTSAMMAAVSLVSAQQAFSQVLVLACQQFTVAAKASSALAAVMVAFTDLYAEEVGLEGVEPIGEGVGAADPDDEGEGVAGGAGGAIGDLVRQRGRGAGGVAAGGLPNLDDLVGRIAGNVEWWLLGELQGDGVEE</sequence>
<keyword evidence="2" id="KW-1185">Reference proteome</keyword>
<evidence type="ECO:0000313" key="1">
    <source>
        <dbReference type="EMBL" id="WEW61075.1"/>
    </source>
</evidence>
<evidence type="ECO:0000313" key="2">
    <source>
        <dbReference type="Proteomes" id="UP001219355"/>
    </source>
</evidence>
<gene>
    <name evidence="1" type="ORF">PRK78_006564</name>
</gene>
<dbReference type="Pfam" id="PF12511">
    <property type="entry name" value="DUF3716"/>
    <property type="match status" value="1"/>
</dbReference>
<dbReference type="EMBL" id="CP120630">
    <property type="protein sequence ID" value="WEW61075.1"/>
    <property type="molecule type" value="Genomic_DNA"/>
</dbReference>
<dbReference type="AlphaFoldDB" id="A0AAF0IKM2"/>
<protein>
    <submittedName>
        <fullName evidence="1">Uncharacterized protein</fullName>
    </submittedName>
</protein>
<dbReference type="Proteomes" id="UP001219355">
    <property type="component" value="Chromosome 4"/>
</dbReference>
<reference evidence="1" key="1">
    <citation type="submission" date="2023-03" db="EMBL/GenBank/DDBJ databases">
        <title>Emydomyces testavorans Genome Sequence.</title>
        <authorList>
            <person name="Hoyer L."/>
        </authorList>
    </citation>
    <scope>NUCLEOTIDE SEQUENCE</scope>
    <source>
        <strain evidence="1">16-2883</strain>
    </source>
</reference>
<proteinExistence type="predicted"/>
<accession>A0AAF0IKM2</accession>
<organism evidence="1 2">
    <name type="scientific">Emydomyces testavorans</name>
    <dbReference type="NCBI Taxonomy" id="2070801"/>
    <lineage>
        <taxon>Eukaryota</taxon>
        <taxon>Fungi</taxon>
        <taxon>Dikarya</taxon>
        <taxon>Ascomycota</taxon>
        <taxon>Pezizomycotina</taxon>
        <taxon>Eurotiomycetes</taxon>
        <taxon>Eurotiomycetidae</taxon>
        <taxon>Onygenales</taxon>
        <taxon>Nannizziopsiaceae</taxon>
        <taxon>Emydomyces</taxon>
    </lineage>
</organism>
<dbReference type="InterPro" id="IPR022190">
    <property type="entry name" value="DUF3716"/>
</dbReference>
<name>A0AAF0IKM2_9EURO</name>